<feature type="domain" description="p-hydroxybenzoic acid efflux pump subunit AaeA-like beta-barrel" evidence="12">
    <location>
        <begin position="268"/>
        <end position="360"/>
    </location>
</feature>
<evidence type="ECO:0000313" key="14">
    <source>
        <dbReference type="Proteomes" id="UP000070250"/>
    </source>
</evidence>
<dbReference type="PANTHER" id="PTHR30386:SF19">
    <property type="entry name" value="MULTIDRUG EXPORT PROTEIN EMRA-RELATED"/>
    <property type="match status" value="1"/>
</dbReference>
<dbReference type="AlphaFoldDB" id="A0A127FBZ9"/>
<gene>
    <name evidence="13" type="ORF">ACG33_12715</name>
</gene>
<feature type="transmembrane region" description="Helical" evidence="10">
    <location>
        <begin position="39"/>
        <end position="60"/>
    </location>
</feature>
<dbReference type="Gene3D" id="2.40.30.170">
    <property type="match status" value="1"/>
</dbReference>
<dbReference type="GO" id="GO:0015721">
    <property type="term" value="P:bile acid and bile salt transport"/>
    <property type="evidence" value="ECO:0007669"/>
    <property type="project" value="UniProtKB-ARBA"/>
</dbReference>
<feature type="region of interest" description="Disordered" evidence="9">
    <location>
        <begin position="1"/>
        <end position="24"/>
    </location>
</feature>
<keyword evidence="6 10" id="KW-0812">Transmembrane</keyword>
<dbReference type="GO" id="GO:0046677">
    <property type="term" value="P:response to antibiotic"/>
    <property type="evidence" value="ECO:0007669"/>
    <property type="project" value="UniProtKB-ARBA"/>
</dbReference>
<evidence type="ECO:0000256" key="10">
    <source>
        <dbReference type="SAM" id="Phobius"/>
    </source>
</evidence>
<dbReference type="STRING" id="465721.ACG33_12715"/>
<dbReference type="Gene3D" id="2.40.50.100">
    <property type="match status" value="1"/>
</dbReference>
<evidence type="ECO:0000256" key="3">
    <source>
        <dbReference type="ARBA" id="ARBA00022448"/>
    </source>
</evidence>
<dbReference type="Pfam" id="PF25963">
    <property type="entry name" value="Beta-barrel_AAEA"/>
    <property type="match status" value="1"/>
</dbReference>
<evidence type="ECO:0000256" key="8">
    <source>
        <dbReference type="ARBA" id="ARBA00023136"/>
    </source>
</evidence>
<evidence type="ECO:0000256" key="5">
    <source>
        <dbReference type="ARBA" id="ARBA00022519"/>
    </source>
</evidence>
<reference evidence="13 14" key="1">
    <citation type="submission" date="2015-06" db="EMBL/GenBank/DDBJ databases">
        <title>A Comprehensive Approach to Explore the Metabolic and Phylogenetic Diversity of Bacterial Steroid Degradation in the Environment: Testosterone as an Example.</title>
        <authorList>
            <person name="Yang F.-C."/>
            <person name="Chen Y.-L."/>
            <person name="Yu C.-P."/>
            <person name="Tang S.-L."/>
            <person name="Wang P.-H."/>
            <person name="Ismail W."/>
            <person name="Wang C.-H."/>
            <person name="Yang C.-Y."/>
            <person name="Chiang Y.-R."/>
        </authorList>
    </citation>
    <scope>NUCLEOTIDE SEQUENCE [LARGE SCALE GENOMIC DNA]</scope>
    <source>
        <strain evidence="13 14">DSM 18526</strain>
    </source>
</reference>
<dbReference type="InterPro" id="IPR058633">
    <property type="entry name" value="EmrA/FarA_HH"/>
</dbReference>
<keyword evidence="7 10" id="KW-1133">Transmembrane helix</keyword>
<feature type="compositionally biased region" description="Low complexity" evidence="9">
    <location>
        <begin position="10"/>
        <end position="24"/>
    </location>
</feature>
<dbReference type="FunFam" id="2.40.30.170:FF:000003">
    <property type="entry name" value="Multidrug resistance protein A"/>
    <property type="match status" value="1"/>
</dbReference>
<dbReference type="InterPro" id="IPR050739">
    <property type="entry name" value="MFP"/>
</dbReference>
<dbReference type="GO" id="GO:0005886">
    <property type="term" value="C:plasma membrane"/>
    <property type="evidence" value="ECO:0007669"/>
    <property type="project" value="UniProtKB-SubCell"/>
</dbReference>
<keyword evidence="3" id="KW-0813">Transport</keyword>
<feature type="region of interest" description="Disordered" evidence="9">
    <location>
        <begin position="363"/>
        <end position="386"/>
    </location>
</feature>
<keyword evidence="8 10" id="KW-0472">Membrane</keyword>
<dbReference type="Gene3D" id="1.10.287.470">
    <property type="entry name" value="Helix hairpin bin"/>
    <property type="match status" value="1"/>
</dbReference>
<keyword evidence="5" id="KW-0997">Cell inner membrane</keyword>
<dbReference type="Pfam" id="PF25885">
    <property type="entry name" value="HH_EMRA"/>
    <property type="match status" value="1"/>
</dbReference>
<dbReference type="RefSeq" id="WP_066921730.1">
    <property type="nucleotide sequence ID" value="NZ_CP011971.1"/>
</dbReference>
<comment type="similarity">
    <text evidence="2">Belongs to the membrane fusion protein (MFP) (TC 8.A.1) family.</text>
</comment>
<evidence type="ECO:0000256" key="9">
    <source>
        <dbReference type="SAM" id="MobiDB-lite"/>
    </source>
</evidence>
<evidence type="ECO:0000256" key="2">
    <source>
        <dbReference type="ARBA" id="ARBA00009477"/>
    </source>
</evidence>
<evidence type="ECO:0000256" key="4">
    <source>
        <dbReference type="ARBA" id="ARBA00022475"/>
    </source>
</evidence>
<keyword evidence="4" id="KW-1003">Cell membrane</keyword>
<dbReference type="SUPFAM" id="SSF111369">
    <property type="entry name" value="HlyD-like secretion proteins"/>
    <property type="match status" value="1"/>
</dbReference>
<sequence length="404" mass="42358">MTNRNDDTPEAAGRPAGAVPAPAAASVLRGNPRARRRGLLLLATAVGVGLLAYGAGWLLFAGASETTDDAYVNGDLVAITARDAGTVLALHADDTERVQAGQPLVDLDPAIADAELEAAAAALGQAVRAVRADFSQVDAARAERSEAHTVLMRARADLARREQAAAQGAVSGEEFAHALETVKTADAGLERAASRLAQAEAQVHGTDLRRNPAVLAAIAGYRRAAIRRSHMHVVAPVAGTIAKRSVQIGQQIGAGTPLMVVVPLDRLWIDANFRETQLADLRLGQPVRITTDTYGGGVVFHGEVIGLGAGSGNAFALLPPQNATGNWIKIVQRVPVRIGLDPRELIEHPLRIGLSALVEVDTSSRSGSPLGREARSPYPTQPSLSPDVEAEIERIISANASEKR</sequence>
<dbReference type="GO" id="GO:1990961">
    <property type="term" value="P:xenobiotic detoxification by transmembrane export across the plasma membrane"/>
    <property type="evidence" value="ECO:0007669"/>
    <property type="project" value="UniProtKB-ARBA"/>
</dbReference>
<organism evidence="13 14">
    <name type="scientific">Steroidobacter denitrificans</name>
    <dbReference type="NCBI Taxonomy" id="465721"/>
    <lineage>
        <taxon>Bacteria</taxon>
        <taxon>Pseudomonadati</taxon>
        <taxon>Pseudomonadota</taxon>
        <taxon>Gammaproteobacteria</taxon>
        <taxon>Steroidobacterales</taxon>
        <taxon>Steroidobacteraceae</taxon>
        <taxon>Steroidobacter</taxon>
    </lineage>
</organism>
<protein>
    <submittedName>
        <fullName evidence="13">Hemolysin D</fullName>
    </submittedName>
</protein>
<evidence type="ECO:0000256" key="7">
    <source>
        <dbReference type="ARBA" id="ARBA00022989"/>
    </source>
</evidence>
<name>A0A127FBZ9_STEDE</name>
<evidence type="ECO:0000259" key="12">
    <source>
        <dbReference type="Pfam" id="PF25963"/>
    </source>
</evidence>
<feature type="domain" description="Multidrug export protein EmrA/FarA alpha-helical hairpin" evidence="11">
    <location>
        <begin position="113"/>
        <end position="226"/>
    </location>
</feature>
<evidence type="ECO:0000313" key="13">
    <source>
        <dbReference type="EMBL" id="AMN47944.1"/>
    </source>
</evidence>
<dbReference type="InterPro" id="IPR058634">
    <property type="entry name" value="AaeA-lik-b-barrel"/>
</dbReference>
<dbReference type="PANTHER" id="PTHR30386">
    <property type="entry name" value="MEMBRANE FUSION SUBUNIT OF EMRAB-TOLC MULTIDRUG EFFLUX PUMP"/>
    <property type="match status" value="1"/>
</dbReference>
<dbReference type="Proteomes" id="UP000070250">
    <property type="component" value="Chromosome"/>
</dbReference>
<dbReference type="EMBL" id="CP011971">
    <property type="protein sequence ID" value="AMN47944.1"/>
    <property type="molecule type" value="Genomic_DNA"/>
</dbReference>
<proteinExistence type="inferred from homology"/>
<keyword evidence="14" id="KW-1185">Reference proteome</keyword>
<evidence type="ECO:0000259" key="11">
    <source>
        <dbReference type="Pfam" id="PF25885"/>
    </source>
</evidence>
<dbReference type="KEGG" id="sdf:ACG33_12715"/>
<evidence type="ECO:0000256" key="1">
    <source>
        <dbReference type="ARBA" id="ARBA00004383"/>
    </source>
</evidence>
<evidence type="ECO:0000256" key="6">
    <source>
        <dbReference type="ARBA" id="ARBA00022692"/>
    </source>
</evidence>
<dbReference type="OrthoDB" id="9811754at2"/>
<comment type="subcellular location">
    <subcellularLocation>
        <location evidence="1">Cell inner membrane</location>
        <topology evidence="1">Single-pass membrane protein</topology>
        <orientation evidence="1">Periplasmic side</orientation>
    </subcellularLocation>
</comment>
<accession>A0A127FBZ9</accession>
<dbReference type="PATRIC" id="fig|465721.4.peg.2717"/>